<dbReference type="InterPro" id="IPR012934">
    <property type="entry name" value="Znf_AD"/>
</dbReference>
<dbReference type="Gene3D" id="3.30.160.60">
    <property type="entry name" value="Classic Zinc Finger"/>
    <property type="match status" value="16"/>
</dbReference>
<feature type="domain" description="C2H2-type" evidence="14">
    <location>
        <begin position="651"/>
        <end position="669"/>
    </location>
</feature>
<feature type="domain" description="C2H2-type" evidence="14">
    <location>
        <begin position="566"/>
        <end position="593"/>
    </location>
</feature>
<dbReference type="GO" id="GO:0005634">
    <property type="term" value="C:nucleus"/>
    <property type="evidence" value="ECO:0007669"/>
    <property type="project" value="UniProtKB-SubCell"/>
</dbReference>
<dbReference type="InterPro" id="IPR013087">
    <property type="entry name" value="Znf_C2H2_type"/>
</dbReference>
<dbReference type="Pfam" id="PF05485">
    <property type="entry name" value="THAP"/>
    <property type="match status" value="2"/>
</dbReference>
<dbReference type="PROSITE" id="PS00028">
    <property type="entry name" value="ZINC_FINGER_C2H2_1"/>
    <property type="match status" value="16"/>
</dbReference>
<dbReference type="PROSITE" id="PS50950">
    <property type="entry name" value="ZF_THAP"/>
    <property type="match status" value="2"/>
</dbReference>
<feature type="domain" description="C2H2-type" evidence="14">
    <location>
        <begin position="623"/>
        <end position="650"/>
    </location>
</feature>
<evidence type="ECO:0000256" key="8">
    <source>
        <dbReference type="ARBA" id="ARBA00023163"/>
    </source>
</evidence>
<dbReference type="SMART" id="SM00980">
    <property type="entry name" value="THAP"/>
    <property type="match status" value="2"/>
</dbReference>
<feature type="domain" description="ZAD" evidence="16">
    <location>
        <begin position="672"/>
        <end position="744"/>
    </location>
</feature>
<feature type="domain" description="C2H2-type" evidence="14">
    <location>
        <begin position="1054"/>
        <end position="1080"/>
    </location>
</feature>
<comment type="caution">
    <text evidence="17">The sequence shown here is derived from an EMBL/GenBank/DDBJ whole genome shotgun (WGS) entry which is preliminary data.</text>
</comment>
<feature type="domain" description="ZAD" evidence="16">
    <location>
        <begin position="1411"/>
        <end position="1480"/>
    </location>
</feature>
<feature type="binding site" evidence="12">
    <location>
        <position position="720"/>
    </location>
    <ligand>
        <name>Zn(2+)</name>
        <dbReference type="ChEBI" id="CHEBI:29105"/>
    </ligand>
</feature>
<dbReference type="InterPro" id="IPR006612">
    <property type="entry name" value="THAP_Znf"/>
</dbReference>
<feature type="domain" description="C2H2-type" evidence="14">
    <location>
        <begin position="1889"/>
        <end position="1916"/>
    </location>
</feature>
<dbReference type="FunFam" id="3.30.160.60:FF:000446">
    <property type="entry name" value="Zinc finger protein"/>
    <property type="match status" value="1"/>
</dbReference>
<sequence>MQFPKDPKQRAAWLESLCIPSFTVTPKHVICSEHFKEDDFYQTKLGTRRVKYGVVPVINPRTDSKDRFPMNICWECKSRLQSAAAFKTKALTSDQLLQEHLNYNEELNITEISKLYRQHNLKSNLIIKELYNYDYEAINSTESDTFVKTETTGYAIEEVIDDSSQIDEIVIKNENNVTEDDKKAEIDIAPSNSEDKFETEAPKVNWDNIILVKTPTITDYQFNISVFENNTKMAEDDQAIDDSFDMNIDDGNDVEEKVVVENTIRRGRRKKEEASNNRWIVSQKKPYVKPTIPIDETVFTVKALSQERLIEEVMARKNSARYLRARFKCTICYKGFPNKDKLDRHSLKHSELSRQMRAHMKKQHTSEFICKLCPLVTRNRHVALGHMKFHAGSKYMCPQCGVQFEKQTTLLNHLRLKHVSDCVCELCGYTFVGANGVRAHKRMRHRFDEQSEQLKGPYCEVCDIKFLNNKAYRKHLRLSSKHLKSEDDPNRLSNDPSIKTRRLDRYTAPVRRITIHRREDIDIPNGTVTCEQCGVESGGVRAYSRHFRRAHPGLLPTQCGTAVNPYMCEHCGKMFLNTTTLEGHMWVHTGQKRFQCDHCHKTFSMKSNLAGHMKQHEAVRQSYACQLCGKQFAFNHNLTRHLRVHTGERPFKCGACEKTFRTNGELKAHVDHVCKLCLRIDAKMYDLKEDSLNKMYQYVVGIEPRTDSKDRFPMNVCWECKSRLQSAAAFKTKALTSDQLLQEHLNYNEELNITEISNLYREHNRKSNLIIKELYNYDYEAINSTESDTFVKTETTGYAIEEVIDDSSQIDEIVIKNENNVTEDDRKAEIDIAPSNSEDKFETEAPKVNWDNIILVKTPTITDYQFNISVFENNTKMAEDDQAIDDSFDMNIDDGNDVEEKVVVENTIRRGRRKKEEASNNRWIVSQKKPYVKPTIPIDETVFTVKALSQERLIEEVMARKNSARYLRARFKCTICYKGFPNKDKLDRHSLKHSEKAGPLKCVICMVRMKLSRQMRAHMKKQHTSEFICKLCPLVTRNRHVALGHMKFHAGSKYMCPQCGVQFEKQTTLLNHLRLKHVSDCVCELCGYTFVGANGEQLKGPYCEVCDIKFLNNKAYRKHLRLSSKHLKSEDDPNRLSNDPSIKTRRLDRYTAPVRRITIHRREDIDIPNGTVTCEQCGVESGGVRAYSRHFRRAHPGLLPTQCGTAVNPYMCEHCGKMFLVHPPSQNTTTLEGHMWVHTGQKRFQCDHCHKTFSMKSNLAGHMKQHEAVRQSYACQLCGKQFAFNHNLTRHLRVHTGERPFKCGACEKTFRTNGELKAHVDHPVSPQERREETLAPAERSFPKELNLRNKWVEALGMGDWEPRERSSVCSEHFRPEDFYETRAGMRKIRSGAVPIPSKTSEEDLDAPAAMRVCRVCLAMDTKMYNITEFKLDTMFQEITGLVGWSERLPQRVCWECAARLSSAYQFRDKAIRSDELLQELIQPDTYVKNVDGIQMDCLEIDASNLPTTGVEVKNEVPNGIFFDEYDHFDDEDDQVLSEMYVEKKLVPLQREKKKKVKLVKKVVENTKKVGVQNNDPYATSERRRSNELDESLFTITPLTYDEQIEEVAKRQQSTNYTSAPYKCVICYRGFLVKGRYTAHAIRHSEQSGTFECFICKTRLKTSRALRKHLTSQHTEQYSCNACSFVTRNRGVAREHQKWHAGHKYQCPHCASEFDKLTTYLGHIRIKHVSDIVCELCGYMFVSKKGVEVHKKKKHHMSGKNITLEGPYCQICDVKFASEEAHDRHLKLSARHSNEHGLNPPRNDSQSNHGHSIRRNERRPIIHPRTPRPDDDLESQSPVTCEQSMALLKDHMWVHTGVKRFKCDRCTKSFTQKTNLIIHMKVHSGNRPSYECPLCGKHFAFYNNRRRHMFIHTGLKPFKCDTCGKCFTSSGELKAHVEHVHLKKPWPKRARQRARDWKCDEPSIED</sequence>
<evidence type="ECO:0000313" key="17">
    <source>
        <dbReference type="EMBL" id="KAF9418144.1"/>
    </source>
</evidence>
<accession>A0A835GJB2</accession>
<feature type="binding site" evidence="12">
    <location>
        <position position="717"/>
    </location>
    <ligand>
        <name>Zn(2+)</name>
        <dbReference type="ChEBI" id="CHEBI:29105"/>
    </ligand>
</feature>
<evidence type="ECO:0000256" key="12">
    <source>
        <dbReference type="PROSITE-ProRule" id="PRU01263"/>
    </source>
</evidence>
<feature type="domain" description="C2H2-type" evidence="14">
    <location>
        <begin position="1731"/>
        <end position="1760"/>
    </location>
</feature>
<keyword evidence="18" id="KW-1185">Reference proteome</keyword>
<evidence type="ECO:0000256" key="6">
    <source>
        <dbReference type="ARBA" id="ARBA00023015"/>
    </source>
</evidence>
<dbReference type="SMART" id="SM00692">
    <property type="entry name" value="DM3"/>
    <property type="match status" value="2"/>
</dbReference>
<feature type="domain" description="C2H2-type" evidence="14">
    <location>
        <begin position="1273"/>
        <end position="1300"/>
    </location>
</feature>
<dbReference type="FunFam" id="3.30.160.60:FF:000100">
    <property type="entry name" value="Zinc finger 45-like"/>
    <property type="match status" value="2"/>
</dbReference>
<feature type="domain" description="C2H2-type" evidence="14">
    <location>
        <begin position="1917"/>
        <end position="1940"/>
    </location>
</feature>
<feature type="domain" description="C2H2-type" evidence="14">
    <location>
        <begin position="971"/>
        <end position="998"/>
    </location>
</feature>
<dbReference type="Gene3D" id="6.20.210.20">
    <property type="entry name" value="THAP domain"/>
    <property type="match status" value="2"/>
</dbReference>
<dbReference type="FunFam" id="3.30.160.60:FF:000624">
    <property type="entry name" value="zinc finger protein 697"/>
    <property type="match status" value="1"/>
</dbReference>
<feature type="binding site" evidence="12">
    <location>
        <position position="1453"/>
    </location>
    <ligand>
        <name>Zn(2+)</name>
        <dbReference type="ChEBI" id="CHEBI:29105"/>
    </ligand>
</feature>
<dbReference type="Proteomes" id="UP000648187">
    <property type="component" value="Unassembled WGS sequence"/>
</dbReference>
<feature type="region of interest" description="Disordered" evidence="13">
    <location>
        <begin position="1791"/>
        <end position="1835"/>
    </location>
</feature>
<proteinExistence type="predicted"/>
<feature type="domain" description="C2H2-type" evidence="14">
    <location>
        <begin position="395"/>
        <end position="421"/>
    </location>
</feature>
<dbReference type="SUPFAM" id="SSF57716">
    <property type="entry name" value="Glucocorticoid receptor-like (DNA-binding domain)"/>
    <property type="match status" value="4"/>
</dbReference>
<organism evidence="17 18">
    <name type="scientific">Spodoptera exigua</name>
    <name type="common">Beet armyworm</name>
    <name type="synonym">Noctua fulgens</name>
    <dbReference type="NCBI Taxonomy" id="7107"/>
    <lineage>
        <taxon>Eukaryota</taxon>
        <taxon>Metazoa</taxon>
        <taxon>Ecdysozoa</taxon>
        <taxon>Arthropoda</taxon>
        <taxon>Hexapoda</taxon>
        <taxon>Insecta</taxon>
        <taxon>Pterygota</taxon>
        <taxon>Neoptera</taxon>
        <taxon>Endopterygota</taxon>
        <taxon>Lepidoptera</taxon>
        <taxon>Glossata</taxon>
        <taxon>Ditrysia</taxon>
        <taxon>Noctuoidea</taxon>
        <taxon>Noctuidae</taxon>
        <taxon>Amphipyrinae</taxon>
        <taxon>Spodoptera</taxon>
    </lineage>
</organism>
<evidence type="ECO:0000256" key="7">
    <source>
        <dbReference type="ARBA" id="ARBA00023125"/>
    </source>
</evidence>
<keyword evidence="7 11" id="KW-0238">DNA-binding</keyword>
<evidence type="ECO:0000256" key="3">
    <source>
        <dbReference type="ARBA" id="ARBA00022737"/>
    </source>
</evidence>
<evidence type="ECO:0000256" key="2">
    <source>
        <dbReference type="ARBA" id="ARBA00022723"/>
    </source>
</evidence>
<dbReference type="EMBL" id="JACKWZ010000060">
    <property type="protein sequence ID" value="KAF9418144.1"/>
    <property type="molecule type" value="Genomic_DNA"/>
</dbReference>
<feature type="domain" description="C2H2-type" evidence="14">
    <location>
        <begin position="1677"/>
        <end position="1704"/>
    </location>
</feature>
<keyword evidence="4 10" id="KW-0863">Zinc-finger</keyword>
<feature type="domain" description="THAP-type" evidence="15">
    <location>
        <begin position="1"/>
        <end position="59"/>
    </location>
</feature>
<feature type="domain" description="C2H2-type" evidence="14">
    <location>
        <begin position="422"/>
        <end position="450"/>
    </location>
</feature>
<evidence type="ECO:0000313" key="18">
    <source>
        <dbReference type="Proteomes" id="UP000648187"/>
    </source>
</evidence>
<dbReference type="SUPFAM" id="SSF57667">
    <property type="entry name" value="beta-beta-alpha zinc fingers"/>
    <property type="match status" value="9"/>
</dbReference>
<dbReference type="FunFam" id="3.30.160.60:FF:001049">
    <property type="entry name" value="zinc finger protein 319"/>
    <property type="match status" value="2"/>
</dbReference>
<feature type="binding site" evidence="12">
    <location>
        <position position="674"/>
    </location>
    <ligand>
        <name>Zn(2+)</name>
        <dbReference type="ChEBI" id="CHEBI:29105"/>
    </ligand>
</feature>
<evidence type="ECO:0000256" key="11">
    <source>
        <dbReference type="PROSITE-ProRule" id="PRU00309"/>
    </source>
</evidence>
<keyword evidence="5 12" id="KW-0862">Zinc</keyword>
<keyword evidence="6" id="KW-0805">Transcription regulation</keyword>
<evidence type="ECO:0000256" key="4">
    <source>
        <dbReference type="ARBA" id="ARBA00022771"/>
    </source>
</evidence>
<evidence type="ECO:0000256" key="1">
    <source>
        <dbReference type="ARBA" id="ARBA00004123"/>
    </source>
</evidence>
<dbReference type="PANTHER" id="PTHR24376:SF235">
    <property type="entry name" value="C2H2-TYPE DOMAIN-CONTAINING PROTEIN"/>
    <property type="match status" value="1"/>
</dbReference>
<evidence type="ECO:0000256" key="10">
    <source>
        <dbReference type="PROSITE-ProRule" id="PRU00042"/>
    </source>
</evidence>
<feature type="binding site" evidence="12">
    <location>
        <position position="1416"/>
    </location>
    <ligand>
        <name>Zn(2+)</name>
        <dbReference type="ChEBI" id="CHEBI:29105"/>
    </ligand>
</feature>
<evidence type="ECO:0000256" key="9">
    <source>
        <dbReference type="ARBA" id="ARBA00023242"/>
    </source>
</evidence>
<evidence type="ECO:0000259" key="16">
    <source>
        <dbReference type="PROSITE" id="PS51915"/>
    </source>
</evidence>
<feature type="domain" description="C2H2-type" evidence="14">
    <location>
        <begin position="1704"/>
        <end position="1730"/>
    </location>
</feature>
<evidence type="ECO:0000259" key="14">
    <source>
        <dbReference type="PROSITE" id="PS50157"/>
    </source>
</evidence>
<feature type="domain" description="C2H2-type" evidence="14">
    <location>
        <begin position="1301"/>
        <end position="1330"/>
    </location>
</feature>
<keyword evidence="8" id="KW-0804">Transcription</keyword>
<dbReference type="GO" id="GO:0001228">
    <property type="term" value="F:DNA-binding transcription activator activity, RNA polymerase II-specific"/>
    <property type="evidence" value="ECO:0007669"/>
    <property type="project" value="TreeGrafter"/>
</dbReference>
<dbReference type="Pfam" id="PF07776">
    <property type="entry name" value="zf-AD"/>
    <property type="match status" value="2"/>
</dbReference>
<keyword evidence="2 12" id="KW-0479">Metal-binding</keyword>
<feature type="domain" description="C2H2-type" evidence="14">
    <location>
        <begin position="1244"/>
        <end position="1271"/>
    </location>
</feature>
<dbReference type="Pfam" id="PF12874">
    <property type="entry name" value="zf-met"/>
    <property type="match status" value="3"/>
</dbReference>
<dbReference type="GO" id="GO:0048598">
    <property type="term" value="P:embryonic morphogenesis"/>
    <property type="evidence" value="ECO:0007669"/>
    <property type="project" value="UniProtKB-ARBA"/>
</dbReference>
<feature type="domain" description="THAP-type" evidence="15">
    <location>
        <begin position="1299"/>
        <end position="1397"/>
    </location>
</feature>
<dbReference type="FunFam" id="3.30.160.60:FF:001732">
    <property type="entry name" value="Zgc:162936"/>
    <property type="match status" value="1"/>
</dbReference>
<feature type="binding site" evidence="12">
    <location>
        <position position="1456"/>
    </location>
    <ligand>
        <name>Zn(2+)</name>
        <dbReference type="ChEBI" id="CHEBI:29105"/>
    </ligand>
</feature>
<feature type="domain" description="C2H2-type" evidence="14">
    <location>
        <begin position="327"/>
        <end position="354"/>
    </location>
</feature>
<dbReference type="InterPro" id="IPR036236">
    <property type="entry name" value="Znf_C2H2_sf"/>
</dbReference>
<keyword evidence="3" id="KW-0677">Repeat</keyword>
<comment type="subcellular location">
    <subcellularLocation>
        <location evidence="1">Nucleus</location>
    </subcellularLocation>
</comment>
<feature type="binding site" evidence="12">
    <location>
        <position position="1413"/>
    </location>
    <ligand>
        <name>Zn(2+)</name>
        <dbReference type="ChEBI" id="CHEBI:29105"/>
    </ligand>
</feature>
<reference evidence="17" key="1">
    <citation type="submission" date="2020-08" db="EMBL/GenBank/DDBJ databases">
        <title>Spodoptera exigua strain:BAW_Kor-Di-RS1 Genome sequencing and assembly.</title>
        <authorList>
            <person name="Kim J."/>
            <person name="Nam H.Y."/>
            <person name="Kwon M."/>
            <person name="Choi J.H."/>
            <person name="Cho S.R."/>
            <person name="Kim G.-H."/>
        </authorList>
    </citation>
    <scope>NUCLEOTIDE SEQUENCE</scope>
    <source>
        <strain evidence="17">BAW_Kor-Di-RS1</strain>
        <tissue evidence="17">Whole-body</tissue>
    </source>
</reference>
<dbReference type="SMART" id="SM00614">
    <property type="entry name" value="ZnF_BED"/>
    <property type="match status" value="3"/>
</dbReference>
<dbReference type="GO" id="GO:0005694">
    <property type="term" value="C:chromosome"/>
    <property type="evidence" value="ECO:0007669"/>
    <property type="project" value="UniProtKB-ARBA"/>
</dbReference>
<dbReference type="SMART" id="SM00355">
    <property type="entry name" value="ZnF_C2H2"/>
    <property type="match status" value="29"/>
</dbReference>
<protein>
    <submittedName>
        <fullName evidence="17">Uncharacterized protein</fullName>
    </submittedName>
</protein>
<evidence type="ECO:0000256" key="5">
    <source>
        <dbReference type="ARBA" id="ARBA00022833"/>
    </source>
</evidence>
<dbReference type="GO" id="GO:0008270">
    <property type="term" value="F:zinc ion binding"/>
    <property type="evidence" value="ECO:0007669"/>
    <property type="project" value="UniProtKB-UniRule"/>
</dbReference>
<dbReference type="GO" id="GO:0000978">
    <property type="term" value="F:RNA polymerase II cis-regulatory region sequence-specific DNA binding"/>
    <property type="evidence" value="ECO:0007669"/>
    <property type="project" value="TreeGrafter"/>
</dbReference>
<gene>
    <name evidence="17" type="ORF">HW555_004954</name>
</gene>
<dbReference type="SMART" id="SM00868">
    <property type="entry name" value="zf-AD"/>
    <property type="match status" value="3"/>
</dbReference>
<dbReference type="PROSITE" id="PS51915">
    <property type="entry name" value="ZAD"/>
    <property type="match status" value="2"/>
</dbReference>
<feature type="domain" description="C2H2-type" evidence="14">
    <location>
        <begin position="1860"/>
        <end position="1887"/>
    </location>
</feature>
<name>A0A835GJB2_SPOEX</name>
<dbReference type="PANTHER" id="PTHR24376">
    <property type="entry name" value="ZINC FINGER PROTEIN"/>
    <property type="match status" value="1"/>
</dbReference>
<keyword evidence="9" id="KW-0539">Nucleus</keyword>
<evidence type="ECO:0000259" key="15">
    <source>
        <dbReference type="PROSITE" id="PS50950"/>
    </source>
</evidence>
<feature type="binding site" evidence="12">
    <location>
        <position position="677"/>
    </location>
    <ligand>
        <name>Zn(2+)</name>
        <dbReference type="ChEBI" id="CHEBI:29105"/>
    </ligand>
</feature>
<dbReference type="InterPro" id="IPR038441">
    <property type="entry name" value="THAP_Znf_sf"/>
</dbReference>
<feature type="domain" description="C2H2-type" evidence="14">
    <location>
        <begin position="594"/>
        <end position="621"/>
    </location>
</feature>
<dbReference type="FunFam" id="3.30.160.60:FF:000646">
    <property type="entry name" value="Myeloid zinc finger 1"/>
    <property type="match status" value="2"/>
</dbReference>
<evidence type="ECO:0000256" key="13">
    <source>
        <dbReference type="SAM" id="MobiDB-lite"/>
    </source>
</evidence>
<dbReference type="Pfam" id="PF00096">
    <property type="entry name" value="zf-C2H2"/>
    <property type="match status" value="7"/>
</dbReference>
<dbReference type="PROSITE" id="PS50157">
    <property type="entry name" value="ZINC_FINGER_C2H2_2"/>
    <property type="match status" value="18"/>
</dbReference>